<evidence type="ECO:0000313" key="6">
    <source>
        <dbReference type="EnsemblMetazoa" id="CLYHEMP003597.1"/>
    </source>
</evidence>
<dbReference type="AlphaFoldDB" id="A0A7M5UW59"/>
<dbReference type="PANTHER" id="PTHR11475">
    <property type="entry name" value="OXIDASE/PEROXIDASE"/>
    <property type="match status" value="1"/>
</dbReference>
<dbReference type="InterPro" id="IPR037120">
    <property type="entry name" value="Haem_peroxidase_sf_animal"/>
</dbReference>
<dbReference type="GO" id="GO:0006979">
    <property type="term" value="P:response to oxidative stress"/>
    <property type="evidence" value="ECO:0007669"/>
    <property type="project" value="InterPro"/>
</dbReference>
<keyword evidence="3" id="KW-0732">Signal</keyword>
<dbReference type="InterPro" id="IPR010255">
    <property type="entry name" value="Haem_peroxidase_sf"/>
</dbReference>
<keyword evidence="5" id="KW-0479">Metal-binding</keyword>
<evidence type="ECO:0000313" key="7">
    <source>
        <dbReference type="Proteomes" id="UP000594262"/>
    </source>
</evidence>
<dbReference type="CDD" id="cd09823">
    <property type="entry name" value="peroxinectin_like"/>
    <property type="match status" value="1"/>
</dbReference>
<evidence type="ECO:0000256" key="4">
    <source>
        <dbReference type="ARBA" id="ARBA00023180"/>
    </source>
</evidence>
<dbReference type="Proteomes" id="UP000594262">
    <property type="component" value="Unplaced"/>
</dbReference>
<dbReference type="PANTHER" id="PTHR11475:SF4">
    <property type="entry name" value="CHORION PEROXIDASE"/>
    <property type="match status" value="1"/>
</dbReference>
<dbReference type="PROSITE" id="PS50292">
    <property type="entry name" value="PEROXIDASE_3"/>
    <property type="match status" value="1"/>
</dbReference>
<evidence type="ECO:0000256" key="1">
    <source>
        <dbReference type="ARBA" id="ARBA00004613"/>
    </source>
</evidence>
<dbReference type="SUPFAM" id="SSF48113">
    <property type="entry name" value="Heme-dependent peroxidases"/>
    <property type="match status" value="1"/>
</dbReference>
<dbReference type="GO" id="GO:0005576">
    <property type="term" value="C:extracellular region"/>
    <property type="evidence" value="ECO:0007669"/>
    <property type="project" value="UniProtKB-SubCell"/>
</dbReference>
<comment type="subcellular location">
    <subcellularLocation>
        <location evidence="1">Secreted</location>
    </subcellularLocation>
</comment>
<dbReference type="EnsemblMetazoa" id="CLYHEMT003597.1">
    <property type="protein sequence ID" value="CLYHEMP003597.1"/>
    <property type="gene ID" value="CLYHEMG003597"/>
</dbReference>
<dbReference type="FunFam" id="1.10.640.10:FF:000003">
    <property type="entry name" value="chorion peroxidase"/>
    <property type="match status" value="1"/>
</dbReference>
<evidence type="ECO:0000256" key="2">
    <source>
        <dbReference type="ARBA" id="ARBA00022525"/>
    </source>
</evidence>
<dbReference type="Gene3D" id="1.10.640.10">
    <property type="entry name" value="Haem peroxidase domain superfamily, animal type"/>
    <property type="match status" value="1"/>
</dbReference>
<sequence>MAQCNIKVDLWPHMLEGFKEKMVLFILIFLCSLLQANCYNINDGIRLSRGLQIDEISLLAPAWYVSLDIRPYGNIPYWSNVIHFTADGTNINTHGSRVPAIFFKGKSRKLHICNPVNSDRNYCFNSEPLILNQYTKVEIKQHQLSDGKFRLEIKIGGESVHSVINDKARFFGNVKVYRSDPWYPTANALIKNLVYGNLPYEFKLAGKKQINTIPRYHEVYQVSFDIKPEAQATIPNNWRSIIRFSIKGNKKVYGSRVPAIFFHIGDHRLHICSAVSNNQNYCVNTPQSLPTNRFTTIKIIQNYNEDGALIYRVFVDGVQLVEVVNTHPRRFKDVKVHLTDPYFKSANATIKNLIIKSDLGDTIITPKKDYEMTHIPFIGLQWYLSFDIKPTGTASSLSNILHITKGGDESRIGDRVPSVSFLPGNSIQICNSVGYIKSQCFESAINLTLNDYVNVRIRQTLDVKNNSYKIYVELNNSVIYNVWNDAAREFTNMFLYVSDPWKPAAKAEIKNLVFQNLPFGYTYDKCNEELSSDIDCSQYQSLSGFRSVEGVCNNLQHPTWGAAHTKLRRVVDPEYASDGKFDTPRGFPNTNPVLPPPNAVTQQLFDVENQNSGSIKKITTLFMTFGQFLDHDFTETPHQYCKQKCDVSNSWQYPCFPLLFDTTTNSCSANGRSTAVCSNRAYLSPRQQMNALSAFVDGSQIYDNRKAHFELLRDSTDGLMKITKSDGLLPVEFAQGENGCFTVGGCSLAGDFRVDENIALHTMHTLWIRNHNNIARQLKSLNPTWSHDKLFNNARKINSALWQHITYNEYLPVLASIPAYQGYKTDVDPSITNVFASAAFRYGHSLVPNQFEQLNVGFNRENDPVPLQDAFFNRQLINDRGIEQTMRGLVGNMSNNVDDKFSQAIARKLFLPIGAVGYLDLTALNIQRGRDHGLPGYNTYRKYCGLPVAENWADIDSIMVPGAAAKFEKVYNHPDDIDIFAGGISEKHVTNLEIGPTFNCLIGQQFKATRDGDRFYYENPGVFTAQQLIAIKNVTLSTILCLNLNSPGKPAGLVSIQPDAFHTPDANQNTRKTCSGNAIPKLDLTAWSEEQVVVPIQPIPVKDQESNQDNHIGNVFTENHDNDVGGSINSHESEALSSINDALTNLQDVLIKMKQQFHNDDLLNNLDEDIVEETLHQSKKNIHQRLKDYIHSKKNVESDIEGESVHVKDDNQ</sequence>
<dbReference type="PRINTS" id="PR00457">
    <property type="entry name" value="ANPEROXIDASE"/>
</dbReference>
<dbReference type="InterPro" id="IPR019791">
    <property type="entry name" value="Haem_peroxidase_animal"/>
</dbReference>
<dbReference type="GO" id="GO:0004601">
    <property type="term" value="F:peroxidase activity"/>
    <property type="evidence" value="ECO:0007669"/>
    <property type="project" value="InterPro"/>
</dbReference>
<evidence type="ECO:0000256" key="5">
    <source>
        <dbReference type="PIRSR" id="PIRSR619791-2"/>
    </source>
</evidence>
<keyword evidence="5" id="KW-0349">Heme</keyword>
<dbReference type="OrthoDB" id="823504at2759"/>
<keyword evidence="4" id="KW-0325">Glycoprotein</keyword>
<dbReference type="Pfam" id="PF03098">
    <property type="entry name" value="An_peroxidase"/>
    <property type="match status" value="1"/>
</dbReference>
<keyword evidence="7" id="KW-1185">Reference proteome</keyword>
<protein>
    <submittedName>
        <fullName evidence="6">Uncharacterized protein</fullName>
    </submittedName>
</protein>
<name>A0A7M5UW59_9CNID</name>
<reference evidence="6" key="1">
    <citation type="submission" date="2021-01" db="UniProtKB">
        <authorList>
            <consortium name="EnsemblMetazoa"/>
        </authorList>
    </citation>
    <scope>IDENTIFICATION</scope>
</reference>
<evidence type="ECO:0000256" key="3">
    <source>
        <dbReference type="ARBA" id="ARBA00022729"/>
    </source>
</evidence>
<accession>A0A7M5UW59</accession>
<proteinExistence type="predicted"/>
<keyword evidence="2" id="KW-0964">Secreted</keyword>
<dbReference type="GeneID" id="136813919"/>
<dbReference type="GO" id="GO:0046872">
    <property type="term" value="F:metal ion binding"/>
    <property type="evidence" value="ECO:0007669"/>
    <property type="project" value="UniProtKB-KW"/>
</dbReference>
<feature type="binding site" description="axial binding residue" evidence="5">
    <location>
        <position position="844"/>
    </location>
    <ligand>
        <name>heme b</name>
        <dbReference type="ChEBI" id="CHEBI:60344"/>
    </ligand>
    <ligandPart>
        <name>Fe</name>
        <dbReference type="ChEBI" id="CHEBI:18248"/>
    </ligandPart>
</feature>
<dbReference type="GO" id="GO:0020037">
    <property type="term" value="F:heme binding"/>
    <property type="evidence" value="ECO:0007669"/>
    <property type="project" value="InterPro"/>
</dbReference>
<organism evidence="6 7">
    <name type="scientific">Clytia hemisphaerica</name>
    <dbReference type="NCBI Taxonomy" id="252671"/>
    <lineage>
        <taxon>Eukaryota</taxon>
        <taxon>Metazoa</taxon>
        <taxon>Cnidaria</taxon>
        <taxon>Hydrozoa</taxon>
        <taxon>Hydroidolina</taxon>
        <taxon>Leptothecata</taxon>
        <taxon>Obeliida</taxon>
        <taxon>Clytiidae</taxon>
        <taxon>Clytia</taxon>
    </lineage>
</organism>
<dbReference type="RefSeq" id="XP_066926535.1">
    <property type="nucleotide sequence ID" value="XM_067070434.1"/>
</dbReference>
<keyword evidence="5" id="KW-0408">Iron</keyword>